<gene>
    <name evidence="2" type="ORF">Drose_15315</name>
</gene>
<feature type="transmembrane region" description="Helical" evidence="1">
    <location>
        <begin position="50"/>
        <end position="68"/>
    </location>
</feature>
<protein>
    <submittedName>
        <fullName evidence="2">Uncharacterized protein</fullName>
    </submittedName>
</protein>
<keyword evidence="1" id="KW-0472">Membrane</keyword>
<dbReference type="EMBL" id="CP073721">
    <property type="protein sequence ID" value="UWZ39481.1"/>
    <property type="molecule type" value="Genomic_DNA"/>
</dbReference>
<sequence length="245" mass="24592">MLLRPAAVVVVLAGVLSVGWHLGWQVLGLCVAAVAMPHILWATCSPTRRVLLLGSAGYLLAALGLWTVLPGGPGDRTPAIALPLLMPFALAGFAAVAVLVVRRGGSAARAGLVGAGLVVLAVAGGAVLSVVGGSVPAPAAAELLPLPAPLTLVYDSGEDCGATGAVCSREFVVGGPAGVGAAEVARLVRVHLEAHRGWHLDGAGDEHCTAIHWVNLTSRADACVALSDGDGAARVLLNFVARDRA</sequence>
<evidence type="ECO:0000256" key="1">
    <source>
        <dbReference type="SAM" id="Phobius"/>
    </source>
</evidence>
<keyword evidence="1" id="KW-1133">Transmembrane helix</keyword>
<reference evidence="2" key="1">
    <citation type="submission" date="2021-04" db="EMBL/GenBank/DDBJ databases">
        <title>Biosynthetic gene clusters of Dactylosporangioum roseum.</title>
        <authorList>
            <person name="Hartkoorn R.C."/>
            <person name="Beaudoing E."/>
            <person name="Hot D."/>
            <person name="Moureu S."/>
        </authorList>
    </citation>
    <scope>NUCLEOTIDE SEQUENCE</scope>
    <source>
        <strain evidence="2">NRRL B-16295</strain>
    </source>
</reference>
<accession>A0ABY5ZD30</accession>
<keyword evidence="3" id="KW-1185">Reference proteome</keyword>
<organism evidence="2 3">
    <name type="scientific">Dactylosporangium roseum</name>
    <dbReference type="NCBI Taxonomy" id="47989"/>
    <lineage>
        <taxon>Bacteria</taxon>
        <taxon>Bacillati</taxon>
        <taxon>Actinomycetota</taxon>
        <taxon>Actinomycetes</taxon>
        <taxon>Micromonosporales</taxon>
        <taxon>Micromonosporaceae</taxon>
        <taxon>Dactylosporangium</taxon>
    </lineage>
</organism>
<proteinExistence type="predicted"/>
<dbReference type="Proteomes" id="UP001058271">
    <property type="component" value="Chromosome"/>
</dbReference>
<keyword evidence="1" id="KW-0812">Transmembrane</keyword>
<feature type="transmembrane region" description="Helical" evidence="1">
    <location>
        <begin position="22"/>
        <end position="43"/>
    </location>
</feature>
<evidence type="ECO:0000313" key="2">
    <source>
        <dbReference type="EMBL" id="UWZ39481.1"/>
    </source>
</evidence>
<evidence type="ECO:0000313" key="3">
    <source>
        <dbReference type="Proteomes" id="UP001058271"/>
    </source>
</evidence>
<feature type="transmembrane region" description="Helical" evidence="1">
    <location>
        <begin position="80"/>
        <end position="100"/>
    </location>
</feature>
<feature type="transmembrane region" description="Helical" evidence="1">
    <location>
        <begin position="112"/>
        <end position="135"/>
    </location>
</feature>
<dbReference type="RefSeq" id="WP_260728892.1">
    <property type="nucleotide sequence ID" value="NZ_BAAABS010000089.1"/>
</dbReference>
<name>A0ABY5ZD30_9ACTN</name>